<dbReference type="EMBL" id="BMSA01000040">
    <property type="protein sequence ID" value="GGT92139.1"/>
    <property type="molecule type" value="Genomic_DNA"/>
</dbReference>
<comment type="caution">
    <text evidence="2">The sequence shown here is derived from an EMBL/GenBank/DDBJ whole genome shotgun (WGS) entry which is preliminary data.</text>
</comment>
<feature type="region of interest" description="Disordered" evidence="1">
    <location>
        <begin position="46"/>
        <end position="72"/>
    </location>
</feature>
<dbReference type="Proteomes" id="UP000646776">
    <property type="component" value="Unassembled WGS sequence"/>
</dbReference>
<evidence type="ECO:0000313" key="2">
    <source>
        <dbReference type="EMBL" id="GGT92139.1"/>
    </source>
</evidence>
<protein>
    <submittedName>
        <fullName evidence="2">Uncharacterized protein</fullName>
    </submittedName>
</protein>
<feature type="compositionally biased region" description="Polar residues" evidence="1">
    <location>
        <begin position="60"/>
        <end position="72"/>
    </location>
</feature>
<accession>A0A918HPM7</accession>
<dbReference type="AlphaFoldDB" id="A0A918HPM7"/>
<reference evidence="2" key="1">
    <citation type="journal article" date="2014" name="Int. J. Syst. Evol. Microbiol.">
        <title>Complete genome sequence of Corynebacterium casei LMG S-19264T (=DSM 44701T), isolated from a smear-ripened cheese.</title>
        <authorList>
            <consortium name="US DOE Joint Genome Institute (JGI-PGF)"/>
            <person name="Walter F."/>
            <person name="Albersmeier A."/>
            <person name="Kalinowski J."/>
            <person name="Ruckert C."/>
        </authorList>
    </citation>
    <scope>NUCLEOTIDE SEQUENCE</scope>
    <source>
        <strain evidence="2">JCM 4125</strain>
    </source>
</reference>
<evidence type="ECO:0000256" key="1">
    <source>
        <dbReference type="SAM" id="MobiDB-lite"/>
    </source>
</evidence>
<name>A0A918HPM7_9ACTN</name>
<evidence type="ECO:0000313" key="3">
    <source>
        <dbReference type="Proteomes" id="UP000646776"/>
    </source>
</evidence>
<organism evidence="2 3">
    <name type="scientific">Streptomyces phaeofaciens</name>
    <dbReference type="NCBI Taxonomy" id="68254"/>
    <lineage>
        <taxon>Bacteria</taxon>
        <taxon>Bacillati</taxon>
        <taxon>Actinomycetota</taxon>
        <taxon>Actinomycetes</taxon>
        <taxon>Kitasatosporales</taxon>
        <taxon>Streptomycetaceae</taxon>
        <taxon>Streptomyces</taxon>
    </lineage>
</organism>
<reference evidence="2" key="2">
    <citation type="submission" date="2020-09" db="EMBL/GenBank/DDBJ databases">
        <authorList>
            <person name="Sun Q."/>
            <person name="Ohkuma M."/>
        </authorList>
    </citation>
    <scope>NUCLEOTIDE SEQUENCE</scope>
    <source>
        <strain evidence="2">JCM 4125</strain>
    </source>
</reference>
<sequence length="72" mass="7196">MAAVLSGAKLSEAFLPNYATPTGDPIPEGSALDTTLDLARLHPPAADGAAHAALEDRIGATSTTTPSRQPAG</sequence>
<gene>
    <name evidence="2" type="ORF">GCM10010226_82670</name>
</gene>
<proteinExistence type="predicted"/>
<keyword evidence="3" id="KW-1185">Reference proteome</keyword>